<dbReference type="Proteomes" id="UP000547674">
    <property type="component" value="Unassembled WGS sequence"/>
</dbReference>
<dbReference type="EMBL" id="JABDJR010000243">
    <property type="protein sequence ID" value="NNF06384.1"/>
    <property type="molecule type" value="Genomic_DNA"/>
</dbReference>
<reference evidence="1 2" key="1">
    <citation type="submission" date="2020-03" db="EMBL/GenBank/DDBJ databases">
        <title>Metabolic flexibility allows generalist bacteria to become dominant in a frequently disturbed ecosystem.</title>
        <authorList>
            <person name="Chen Y.-J."/>
            <person name="Leung P.M."/>
            <person name="Bay S.K."/>
            <person name="Hugenholtz P."/>
            <person name="Kessler A.J."/>
            <person name="Shelley G."/>
            <person name="Waite D.W."/>
            <person name="Cook P.L."/>
            <person name="Greening C."/>
        </authorList>
    </citation>
    <scope>NUCLEOTIDE SEQUENCE [LARGE SCALE GENOMIC DNA]</scope>
    <source>
        <strain evidence="1">SS_bin_28</strain>
    </source>
</reference>
<proteinExistence type="predicted"/>
<comment type="caution">
    <text evidence="1">The sequence shown here is derived from an EMBL/GenBank/DDBJ whole genome shotgun (WGS) entry which is preliminary data.</text>
</comment>
<name>A0A7Y2EAM8_UNCEI</name>
<protein>
    <recommendedName>
        <fullName evidence="3">Carboxypeptidase regulatory-like domain-containing protein</fullName>
    </recommendedName>
</protein>
<evidence type="ECO:0008006" key="3">
    <source>
        <dbReference type="Google" id="ProtNLM"/>
    </source>
</evidence>
<dbReference type="GO" id="GO:0005506">
    <property type="term" value="F:iron ion binding"/>
    <property type="evidence" value="ECO:0007669"/>
    <property type="project" value="InterPro"/>
</dbReference>
<dbReference type="AlphaFoldDB" id="A0A7Y2EAM8"/>
<accession>A0A7Y2EAM8</accession>
<dbReference type="GO" id="GO:0016702">
    <property type="term" value="F:oxidoreductase activity, acting on single donors with incorporation of molecular oxygen, incorporation of two atoms of oxygen"/>
    <property type="evidence" value="ECO:0007669"/>
    <property type="project" value="InterPro"/>
</dbReference>
<dbReference type="InterPro" id="IPR015889">
    <property type="entry name" value="Intradiol_dOase_core"/>
</dbReference>
<evidence type="ECO:0000313" key="2">
    <source>
        <dbReference type="Proteomes" id="UP000547674"/>
    </source>
</evidence>
<organism evidence="1 2">
    <name type="scientific">Eiseniibacteriota bacterium</name>
    <dbReference type="NCBI Taxonomy" id="2212470"/>
    <lineage>
        <taxon>Bacteria</taxon>
        <taxon>Candidatus Eiseniibacteriota</taxon>
    </lineage>
</organism>
<dbReference type="SUPFAM" id="SSF49482">
    <property type="entry name" value="Aromatic compound dioxygenase"/>
    <property type="match status" value="1"/>
</dbReference>
<sequence length="136" mass="14985">MPRFRRPSLGPGPFLLMRPYLLVSQLILMSLLVAGCSQGDAYLDGEVVDAQTGAPIADVIFEVRWIDDANLVATGETDQQGRFVIAYGNEPPPRNRVVFVHPVYQVQSFDIPADAIEESSARYRLKVRLNPSASAP</sequence>
<evidence type="ECO:0000313" key="1">
    <source>
        <dbReference type="EMBL" id="NNF06384.1"/>
    </source>
</evidence>
<gene>
    <name evidence="1" type="ORF">HKN21_06460</name>
</gene>